<dbReference type="AlphaFoldDB" id="A0A0A2JF79"/>
<dbReference type="HOGENOM" id="CLU_051118_0_0_1"/>
<dbReference type="Proteomes" id="UP000030143">
    <property type="component" value="Unassembled WGS sequence"/>
</dbReference>
<feature type="domain" description="DUF6594" evidence="3">
    <location>
        <begin position="60"/>
        <end position="326"/>
    </location>
</feature>
<feature type="region of interest" description="Disordered" evidence="1">
    <location>
        <begin position="1"/>
        <end position="22"/>
    </location>
</feature>
<evidence type="ECO:0000256" key="2">
    <source>
        <dbReference type="SAM" id="Phobius"/>
    </source>
</evidence>
<evidence type="ECO:0000256" key="1">
    <source>
        <dbReference type="SAM" id="MobiDB-lite"/>
    </source>
</evidence>
<dbReference type="Pfam" id="PF20237">
    <property type="entry name" value="DUF6594"/>
    <property type="match status" value="1"/>
</dbReference>
<dbReference type="PANTHER" id="PTHR34502">
    <property type="entry name" value="DUF6594 DOMAIN-CONTAINING PROTEIN-RELATED"/>
    <property type="match status" value="1"/>
</dbReference>
<dbReference type="InterPro" id="IPR046529">
    <property type="entry name" value="DUF6594"/>
</dbReference>
<dbReference type="STRING" id="27334.A0A0A2JF79"/>
<reference evidence="4 5" key="1">
    <citation type="journal article" date="2015" name="Mol. Plant Microbe Interact.">
        <title>Genome, transcriptome, and functional analyses of Penicillium expansum provide new insights into secondary metabolism and pathogenicity.</title>
        <authorList>
            <person name="Ballester A.R."/>
            <person name="Marcet-Houben M."/>
            <person name="Levin E."/>
            <person name="Sela N."/>
            <person name="Selma-Lazaro C."/>
            <person name="Carmona L."/>
            <person name="Wisniewski M."/>
            <person name="Droby S."/>
            <person name="Gonzalez-Candelas L."/>
            <person name="Gabaldon T."/>
        </authorList>
    </citation>
    <scope>NUCLEOTIDE SEQUENCE [LARGE SCALE GENOMIC DNA]</scope>
    <source>
        <strain evidence="4 5">MD-8</strain>
    </source>
</reference>
<evidence type="ECO:0000313" key="4">
    <source>
        <dbReference type="EMBL" id="KGO53436.1"/>
    </source>
</evidence>
<name>A0A0A2JF79_PENEN</name>
<comment type="caution">
    <text evidence="4">The sequence shown here is derived from an EMBL/GenBank/DDBJ whole genome shotgun (WGS) entry which is preliminary data.</text>
</comment>
<feature type="transmembrane region" description="Helical" evidence="2">
    <location>
        <begin position="314"/>
        <end position="333"/>
    </location>
</feature>
<proteinExistence type="predicted"/>
<accession>A0A0A2JF79</accession>
<dbReference type="EMBL" id="JQFZ01000250">
    <property type="protein sequence ID" value="KGO53436.1"/>
    <property type="molecule type" value="Genomic_DNA"/>
</dbReference>
<dbReference type="GeneID" id="27678735"/>
<protein>
    <recommendedName>
        <fullName evidence="3">DUF6594 domain-containing protein</fullName>
    </recommendedName>
</protein>
<dbReference type="VEuPathDB" id="FungiDB:PEXP_068830"/>
<sequence length="338" mass="37470">MWSLASRGASPRADGHTGKGSGQQIFSLRISTGYYRRLSNVMAEALHPDSAELGIVRDGYPALAGWIGRDPDGETLVFRRFRKLSARNLLHLQSQLIQLEQEIDELDDEARRSPNLDARQASRRWETLTQLAADPTRPEMKRLEKVAELSATMKEYEEALLRQSRIAELSGPSARVLSTYRDYLEGNAWKGPYLQSVPIISGRAKDMLKEADDLVALRRPADEDILSKLLQDHWAFQSRKTTDPLDRTTVYKGHYVTQIVAAISILVAAILLIVAIISLYIANDQTTKLGLVVAYTFTFALSIALLTNARRVEIYGAAAAYAAVLVVFISGNIGTVPA</sequence>
<evidence type="ECO:0000313" key="5">
    <source>
        <dbReference type="Proteomes" id="UP000030143"/>
    </source>
</evidence>
<dbReference type="PANTHER" id="PTHR34502:SF4">
    <property type="entry name" value="DUF6594 DOMAIN-CONTAINING PROTEIN"/>
    <property type="match status" value="1"/>
</dbReference>
<feature type="transmembrane region" description="Helical" evidence="2">
    <location>
        <begin position="259"/>
        <end position="282"/>
    </location>
</feature>
<dbReference type="RefSeq" id="XP_016596038.1">
    <property type="nucleotide sequence ID" value="XM_016743316.1"/>
</dbReference>
<organism evidence="4 5">
    <name type="scientific">Penicillium expansum</name>
    <name type="common">Blue mold rot fungus</name>
    <dbReference type="NCBI Taxonomy" id="27334"/>
    <lineage>
        <taxon>Eukaryota</taxon>
        <taxon>Fungi</taxon>
        <taxon>Dikarya</taxon>
        <taxon>Ascomycota</taxon>
        <taxon>Pezizomycotina</taxon>
        <taxon>Eurotiomycetes</taxon>
        <taxon>Eurotiomycetidae</taxon>
        <taxon>Eurotiales</taxon>
        <taxon>Aspergillaceae</taxon>
        <taxon>Penicillium</taxon>
    </lineage>
</organism>
<evidence type="ECO:0000259" key="3">
    <source>
        <dbReference type="Pfam" id="PF20237"/>
    </source>
</evidence>
<keyword evidence="5" id="KW-1185">Reference proteome</keyword>
<keyword evidence="2" id="KW-0472">Membrane</keyword>
<gene>
    <name evidence="4" type="ORF">PEX2_060430</name>
</gene>
<feature type="transmembrane region" description="Helical" evidence="2">
    <location>
        <begin position="288"/>
        <end position="307"/>
    </location>
</feature>
<keyword evidence="2" id="KW-1133">Transmembrane helix</keyword>
<keyword evidence="2" id="KW-0812">Transmembrane</keyword>